<gene>
    <name evidence="3" type="primary">lpqB</name>
    <name evidence="3" type="ORF">GCM10009776_05490</name>
</gene>
<evidence type="ECO:0000259" key="2">
    <source>
        <dbReference type="SMART" id="SM00909"/>
    </source>
</evidence>
<feature type="chain" id="PRO_5047045221" evidence="1">
    <location>
        <begin position="24"/>
        <end position="561"/>
    </location>
</feature>
<proteinExistence type="predicted"/>
<name>A0ABP5BJ30_9MICO</name>
<reference evidence="4" key="1">
    <citation type="journal article" date="2019" name="Int. J. Syst. Evol. Microbiol.">
        <title>The Global Catalogue of Microorganisms (GCM) 10K type strain sequencing project: providing services to taxonomists for standard genome sequencing and annotation.</title>
        <authorList>
            <consortium name="The Broad Institute Genomics Platform"/>
            <consortium name="The Broad Institute Genome Sequencing Center for Infectious Disease"/>
            <person name="Wu L."/>
            <person name="Ma J."/>
        </authorList>
    </citation>
    <scope>NUCLEOTIDE SEQUENCE [LARGE SCALE GENOMIC DNA]</scope>
    <source>
        <strain evidence="4">JCM 14901</strain>
    </source>
</reference>
<sequence length="561" mass="58292">MRRGRGILAVVVLAVALVLSACAGLPTSGQVYPGLPADADANPPDFSFLPDRPQPGATPKEIVEGFIRAGSGPGLTETWERAREFLAPEIRDKWKPTAVVTVDVLGDRVYTSAAEGSVSLSLVAVATVDDKGAYEQAEGGPTSLPFELAKQADGEWRITQVRDGIVLDRDVFPTVFHHYSVMYFDPTWSYLVPDVRWFPTGNAATRVAEALVNKPPSEWLADSVTTSFQGVTVLPSVPVDPSGVAHVDLSESALSVPPDTLDRMLTQLQASLATAGVVEVQLSVGTTPISASPVPVRSTRVTGPSLVLTKDGLGFLVGEQLQPVPGLSDVVKTVSPVSIQVTADRDWAALRLTDGTVWRQGADGSSDRVDARPGLVDPTIDQFHTVWSVPRSNPGALTAHLPNGSSVAVADAWPGATEVSSIAISRDGARMAATVTSGGSTQVWIAGVVRATDGTPKRLGAPVALGEAVGTGVSLAWLDDITLGALSHAGDTSQVSEQLVGGPAGSTAAPAGMASLAGASAVSAVRMRGEDGLLYVRRGTNWQQTASGILVLATQQGMPQG</sequence>
<dbReference type="InterPro" id="IPR059026">
    <property type="entry name" value="LpqB_N"/>
</dbReference>
<evidence type="ECO:0000313" key="3">
    <source>
        <dbReference type="EMBL" id="GAA1946303.1"/>
    </source>
</evidence>
<evidence type="ECO:0000256" key="1">
    <source>
        <dbReference type="SAM" id="SignalP"/>
    </source>
</evidence>
<dbReference type="Pfam" id="PF25976">
    <property type="entry name" value="LpqB_N"/>
    <property type="match status" value="1"/>
</dbReference>
<dbReference type="EMBL" id="BAAAOG010000001">
    <property type="protein sequence ID" value="GAA1946303.1"/>
    <property type="molecule type" value="Genomic_DNA"/>
</dbReference>
<keyword evidence="4" id="KW-1185">Reference proteome</keyword>
<feature type="signal peptide" evidence="1">
    <location>
        <begin position="1"/>
        <end position="23"/>
    </location>
</feature>
<dbReference type="Proteomes" id="UP001499933">
    <property type="component" value="Unassembled WGS sequence"/>
</dbReference>
<keyword evidence="3" id="KW-0449">Lipoprotein</keyword>
<dbReference type="Pfam" id="PF10646">
    <property type="entry name" value="Germane"/>
    <property type="match status" value="1"/>
</dbReference>
<organism evidence="3 4">
    <name type="scientific">Microbacterium deminutum</name>
    <dbReference type="NCBI Taxonomy" id="344164"/>
    <lineage>
        <taxon>Bacteria</taxon>
        <taxon>Bacillati</taxon>
        <taxon>Actinomycetota</taxon>
        <taxon>Actinomycetes</taxon>
        <taxon>Micrococcales</taxon>
        <taxon>Microbacteriaceae</taxon>
        <taxon>Microbacterium</taxon>
    </lineage>
</organism>
<feature type="domain" description="GerMN" evidence="2">
    <location>
        <begin position="204"/>
        <end position="293"/>
    </location>
</feature>
<protein>
    <submittedName>
        <fullName evidence="3">MtrAB system accessory lipoprotein LpqB</fullName>
    </submittedName>
</protein>
<comment type="caution">
    <text evidence="3">The sequence shown here is derived from an EMBL/GenBank/DDBJ whole genome shotgun (WGS) entry which is preliminary data.</text>
</comment>
<dbReference type="PROSITE" id="PS51257">
    <property type="entry name" value="PROKAR_LIPOPROTEIN"/>
    <property type="match status" value="1"/>
</dbReference>
<keyword evidence="1" id="KW-0732">Signal</keyword>
<accession>A0ABP5BJ30</accession>
<dbReference type="SMART" id="SM00909">
    <property type="entry name" value="Germane"/>
    <property type="match status" value="1"/>
</dbReference>
<evidence type="ECO:0000313" key="4">
    <source>
        <dbReference type="Proteomes" id="UP001499933"/>
    </source>
</evidence>
<dbReference type="InterPro" id="IPR019606">
    <property type="entry name" value="GerMN"/>
</dbReference>
<dbReference type="RefSeq" id="WP_344090927.1">
    <property type="nucleotide sequence ID" value="NZ_BAAAOG010000001.1"/>
</dbReference>